<evidence type="ECO:0000256" key="9">
    <source>
        <dbReference type="RuleBase" id="RU000461"/>
    </source>
</evidence>
<dbReference type="PANTHER" id="PTHR24301:SF2">
    <property type="entry name" value="THROMBOXANE-A SYNTHASE"/>
    <property type="match status" value="1"/>
</dbReference>
<reference evidence="11 12" key="1">
    <citation type="journal article" date="2018" name="Science">
        <title>The opium poppy genome and morphinan production.</title>
        <authorList>
            <person name="Guo L."/>
            <person name="Winzer T."/>
            <person name="Yang X."/>
            <person name="Li Y."/>
            <person name="Ning Z."/>
            <person name="He Z."/>
            <person name="Teodor R."/>
            <person name="Lu Y."/>
            <person name="Bowser T.A."/>
            <person name="Graham I.A."/>
            <person name="Ye K."/>
        </authorList>
    </citation>
    <scope>NUCLEOTIDE SEQUENCE [LARGE SCALE GENOMIC DNA]</scope>
    <source>
        <strain evidence="12">cv. HN1</strain>
        <tissue evidence="11">Leaves</tissue>
    </source>
</reference>
<feature type="binding site" description="axial binding residue" evidence="8">
    <location>
        <position position="487"/>
    </location>
    <ligand>
        <name>heme</name>
        <dbReference type="ChEBI" id="CHEBI:30413"/>
    </ligand>
    <ligandPart>
        <name>Fe</name>
        <dbReference type="ChEBI" id="CHEBI:18248"/>
    </ligandPart>
</feature>
<accession>A0A4Y7IQE0</accession>
<evidence type="ECO:0008006" key="13">
    <source>
        <dbReference type="Google" id="ProtNLM"/>
    </source>
</evidence>
<name>A0A4Y7IQE0_PAPSO</name>
<dbReference type="GO" id="GO:0004497">
    <property type="term" value="F:monooxygenase activity"/>
    <property type="evidence" value="ECO:0007669"/>
    <property type="project" value="UniProtKB-KW"/>
</dbReference>
<keyword evidence="5 9" id="KW-0560">Oxidoreductase</keyword>
<comment type="cofactor">
    <cofactor evidence="1 8">
        <name>heme</name>
        <dbReference type="ChEBI" id="CHEBI:30413"/>
    </cofactor>
</comment>
<dbReference type="PANTHER" id="PTHR24301">
    <property type="entry name" value="THROMBOXANE-A SYNTHASE"/>
    <property type="match status" value="1"/>
</dbReference>
<evidence type="ECO:0000313" key="12">
    <source>
        <dbReference type="Proteomes" id="UP000316621"/>
    </source>
</evidence>
<dbReference type="GO" id="GO:0033075">
    <property type="term" value="P:isoquinoline alkaloid biosynthetic process"/>
    <property type="evidence" value="ECO:0007669"/>
    <property type="project" value="UniProtKB-ARBA"/>
</dbReference>
<gene>
    <name evidence="11" type="ORF">C5167_018126</name>
</gene>
<dbReference type="PROSITE" id="PS00086">
    <property type="entry name" value="CYTOCHROME_P450"/>
    <property type="match status" value="1"/>
</dbReference>
<dbReference type="SUPFAM" id="SSF48264">
    <property type="entry name" value="Cytochrome P450"/>
    <property type="match status" value="1"/>
</dbReference>
<evidence type="ECO:0000256" key="3">
    <source>
        <dbReference type="ARBA" id="ARBA00022617"/>
    </source>
</evidence>
<dbReference type="FunFam" id="1.10.630.10:FF:000182">
    <property type="entry name" value="Cytochrome P450 3A4"/>
    <property type="match status" value="1"/>
</dbReference>
<keyword evidence="3 8" id="KW-0349">Heme</keyword>
<dbReference type="EMBL" id="CM010716">
    <property type="protein sequence ID" value="RZC49709.1"/>
    <property type="molecule type" value="Genomic_DNA"/>
</dbReference>
<dbReference type="PRINTS" id="PR00385">
    <property type="entry name" value="P450"/>
</dbReference>
<feature type="transmembrane region" description="Helical" evidence="10">
    <location>
        <begin position="20"/>
        <end position="45"/>
    </location>
</feature>
<dbReference type="GO" id="GO:0016705">
    <property type="term" value="F:oxidoreductase activity, acting on paired donors, with incorporation or reduction of molecular oxygen"/>
    <property type="evidence" value="ECO:0007669"/>
    <property type="project" value="InterPro"/>
</dbReference>
<keyword evidence="10" id="KW-1133">Transmembrane helix</keyword>
<evidence type="ECO:0000313" key="11">
    <source>
        <dbReference type="EMBL" id="RZC49709.1"/>
    </source>
</evidence>
<sequence>MASSAYNTLLQVVLDMSILLFKLLLMQTFFTLIPLVVGALLMYLYAPYWRVRKVPGPPTIPLIGHLHLLTKHGPQVFSLLAKKYGPVYRFHMGRQPLIIIGDPELCREVGIKKFKDIHDRSIPSPIAGNMIHQKGLFFTSGTRWTTMRSTIVSMYQPSHITSHLPMMQSVIESVDQHLSTSEDEDIMFSHLALKLATDITGLAAFGVDFGLTKASSFDDCTIQYDQNNDIVVTDFIKQHMYCTTQLQMDLSGSLSVILGILCPILQHPFRRIWERVPGTIDWRTKRAEKNLLSKLEKIVEKRANKVNRGSKDFLSLVLNARESDDIRLKKVFTSDYVSALAYEQLLAGSTTTAFTLSAVLYLVADHPEVEKKLIEEIDSFGGHSLIPTAEDLHHRFPYLDQVIKESLRFFPSSPLIAREALKQVEIGGYVLAKGTWIWLSPEILAKDPKNFPEPDKFRPERFDPNCEEEKQRHPYSLIPFGLGPRQCIGMKFSMQEMKLTLIHLYQRYLFQHSPNMERPLALEYGIILNFKYGVKLRVIKRQT</sequence>
<keyword evidence="4 8" id="KW-0479">Metal-binding</keyword>
<keyword evidence="7 9" id="KW-0503">Monooxygenase</keyword>
<dbReference type="InterPro" id="IPR036396">
    <property type="entry name" value="Cyt_P450_sf"/>
</dbReference>
<dbReference type="InterPro" id="IPR002401">
    <property type="entry name" value="Cyt_P450_E_grp-I"/>
</dbReference>
<dbReference type="OMA" id="YIPSWRV"/>
<dbReference type="Gene3D" id="1.10.630.10">
    <property type="entry name" value="Cytochrome P450"/>
    <property type="match status" value="1"/>
</dbReference>
<dbReference type="OrthoDB" id="1470350at2759"/>
<evidence type="ECO:0000256" key="6">
    <source>
        <dbReference type="ARBA" id="ARBA00023004"/>
    </source>
</evidence>
<keyword evidence="10" id="KW-0472">Membrane</keyword>
<comment type="similarity">
    <text evidence="2 9">Belongs to the cytochrome P450 family.</text>
</comment>
<dbReference type="Pfam" id="PF00067">
    <property type="entry name" value="p450"/>
    <property type="match status" value="1"/>
</dbReference>
<evidence type="ECO:0000256" key="1">
    <source>
        <dbReference type="ARBA" id="ARBA00001971"/>
    </source>
</evidence>
<dbReference type="InterPro" id="IPR001128">
    <property type="entry name" value="Cyt_P450"/>
</dbReference>
<evidence type="ECO:0000256" key="8">
    <source>
        <dbReference type="PIRSR" id="PIRSR602401-1"/>
    </source>
</evidence>
<keyword evidence="6 8" id="KW-0408">Iron</keyword>
<proteinExistence type="inferred from homology"/>
<dbReference type="Proteomes" id="UP000316621">
    <property type="component" value="Chromosome 2"/>
</dbReference>
<evidence type="ECO:0000256" key="5">
    <source>
        <dbReference type="ARBA" id="ARBA00023002"/>
    </source>
</evidence>
<dbReference type="InterPro" id="IPR017972">
    <property type="entry name" value="Cyt_P450_CS"/>
</dbReference>
<dbReference type="GO" id="GO:0005506">
    <property type="term" value="F:iron ion binding"/>
    <property type="evidence" value="ECO:0007669"/>
    <property type="project" value="InterPro"/>
</dbReference>
<keyword evidence="10" id="KW-0812">Transmembrane</keyword>
<evidence type="ECO:0000256" key="4">
    <source>
        <dbReference type="ARBA" id="ARBA00022723"/>
    </source>
</evidence>
<dbReference type="GO" id="GO:0020037">
    <property type="term" value="F:heme binding"/>
    <property type="evidence" value="ECO:0007669"/>
    <property type="project" value="InterPro"/>
</dbReference>
<keyword evidence="12" id="KW-1185">Reference proteome</keyword>
<protein>
    <recommendedName>
        <fullName evidence="13">Cytochrome P450</fullName>
    </recommendedName>
</protein>
<organism evidence="11 12">
    <name type="scientific">Papaver somniferum</name>
    <name type="common">Opium poppy</name>
    <dbReference type="NCBI Taxonomy" id="3469"/>
    <lineage>
        <taxon>Eukaryota</taxon>
        <taxon>Viridiplantae</taxon>
        <taxon>Streptophyta</taxon>
        <taxon>Embryophyta</taxon>
        <taxon>Tracheophyta</taxon>
        <taxon>Spermatophyta</taxon>
        <taxon>Magnoliopsida</taxon>
        <taxon>Ranunculales</taxon>
        <taxon>Papaveraceae</taxon>
        <taxon>Papaveroideae</taxon>
        <taxon>Papaver</taxon>
    </lineage>
</organism>
<dbReference type="PRINTS" id="PR00463">
    <property type="entry name" value="EP450I"/>
</dbReference>
<dbReference type="Gramene" id="RZC49709">
    <property type="protein sequence ID" value="RZC49709"/>
    <property type="gene ID" value="C5167_018126"/>
</dbReference>
<dbReference type="AlphaFoldDB" id="A0A4Y7IQE0"/>
<evidence type="ECO:0000256" key="7">
    <source>
        <dbReference type="ARBA" id="ARBA00023033"/>
    </source>
</evidence>
<evidence type="ECO:0000256" key="2">
    <source>
        <dbReference type="ARBA" id="ARBA00010617"/>
    </source>
</evidence>
<dbReference type="STRING" id="3469.A0A4Y7IQE0"/>
<evidence type="ECO:0000256" key="10">
    <source>
        <dbReference type="SAM" id="Phobius"/>
    </source>
</evidence>